<evidence type="ECO:0000313" key="4">
    <source>
        <dbReference type="Proteomes" id="UP000799436"/>
    </source>
</evidence>
<feature type="transmembrane region" description="Helical" evidence="2">
    <location>
        <begin position="52"/>
        <end position="73"/>
    </location>
</feature>
<evidence type="ECO:0000256" key="2">
    <source>
        <dbReference type="SAM" id="Phobius"/>
    </source>
</evidence>
<keyword evidence="2" id="KW-0812">Transmembrane</keyword>
<evidence type="ECO:0000313" key="3">
    <source>
        <dbReference type="EMBL" id="KAF2769856.1"/>
    </source>
</evidence>
<evidence type="ECO:0000256" key="1">
    <source>
        <dbReference type="SAM" id="MobiDB-lite"/>
    </source>
</evidence>
<dbReference type="EMBL" id="ML995830">
    <property type="protein sequence ID" value="KAF2769856.1"/>
    <property type="molecule type" value="Genomic_DNA"/>
</dbReference>
<dbReference type="OrthoDB" id="18595at2759"/>
<dbReference type="Proteomes" id="UP000799436">
    <property type="component" value="Unassembled WGS sequence"/>
</dbReference>
<reference evidence="3" key="1">
    <citation type="journal article" date="2020" name="Stud. Mycol.">
        <title>101 Dothideomycetes genomes: a test case for predicting lifestyles and emergence of pathogens.</title>
        <authorList>
            <person name="Haridas S."/>
            <person name="Albert R."/>
            <person name="Binder M."/>
            <person name="Bloem J."/>
            <person name="Labutti K."/>
            <person name="Salamov A."/>
            <person name="Andreopoulos B."/>
            <person name="Baker S."/>
            <person name="Barry K."/>
            <person name="Bills G."/>
            <person name="Bluhm B."/>
            <person name="Cannon C."/>
            <person name="Castanera R."/>
            <person name="Culley D."/>
            <person name="Daum C."/>
            <person name="Ezra D."/>
            <person name="Gonzalez J."/>
            <person name="Henrissat B."/>
            <person name="Kuo A."/>
            <person name="Liang C."/>
            <person name="Lipzen A."/>
            <person name="Lutzoni F."/>
            <person name="Magnuson J."/>
            <person name="Mondo S."/>
            <person name="Nolan M."/>
            <person name="Ohm R."/>
            <person name="Pangilinan J."/>
            <person name="Park H.-J."/>
            <person name="Ramirez L."/>
            <person name="Alfaro M."/>
            <person name="Sun H."/>
            <person name="Tritt A."/>
            <person name="Yoshinaga Y."/>
            <person name="Zwiers L.-H."/>
            <person name="Turgeon B."/>
            <person name="Goodwin S."/>
            <person name="Spatafora J."/>
            <person name="Crous P."/>
            <person name="Grigoriev I."/>
        </authorList>
    </citation>
    <scope>NUCLEOTIDE SEQUENCE</scope>
    <source>
        <strain evidence="3">CBS 116005</strain>
    </source>
</reference>
<keyword evidence="2" id="KW-1133">Transmembrane helix</keyword>
<feature type="transmembrane region" description="Helical" evidence="2">
    <location>
        <begin position="12"/>
        <end position="32"/>
    </location>
</feature>
<proteinExistence type="predicted"/>
<dbReference type="AlphaFoldDB" id="A0A6G1LAI5"/>
<keyword evidence="2" id="KW-0472">Membrane</keyword>
<name>A0A6G1LAI5_9PEZI</name>
<protein>
    <submittedName>
        <fullName evidence="3">Uncharacterized protein</fullName>
    </submittedName>
</protein>
<feature type="compositionally biased region" description="Basic and acidic residues" evidence="1">
    <location>
        <begin position="316"/>
        <end position="329"/>
    </location>
</feature>
<organism evidence="3 4">
    <name type="scientific">Teratosphaeria nubilosa</name>
    <dbReference type="NCBI Taxonomy" id="161662"/>
    <lineage>
        <taxon>Eukaryota</taxon>
        <taxon>Fungi</taxon>
        <taxon>Dikarya</taxon>
        <taxon>Ascomycota</taxon>
        <taxon>Pezizomycotina</taxon>
        <taxon>Dothideomycetes</taxon>
        <taxon>Dothideomycetidae</taxon>
        <taxon>Mycosphaerellales</taxon>
        <taxon>Teratosphaeriaceae</taxon>
        <taxon>Teratosphaeria</taxon>
    </lineage>
</organism>
<feature type="region of interest" description="Disordered" evidence="1">
    <location>
        <begin position="307"/>
        <end position="329"/>
    </location>
</feature>
<sequence length="329" mass="36393">MEETISYSGAAIFWLYFVAALAFGSITIHTILELRQTHKSNGGTQNQQHVVLFSTLAVIAFVVLSGNMLTVLFQSFAAWSTSHSQDIDQSALHAIWRWSTTSRLFRDFGEAIVANKPRYLWTQNELFTTYSACIYMGIEGKRHEIPRLWSFFGLAQILRISFAQNLFFLALLHQPISKQHVTTDRIADFGAISAHAYLLCIAPQTAGSRVLMYVILGARAILLHPYLTVQKSTHSGISVIAAGLQNILQGFAAAVMSLSLYQTFRQYSLSSVMMAVFEHPAVSALGCDSVIAAVSLGLWKSVWQGGEMEGSQGSALDERKDGDERETVE</sequence>
<keyword evidence="4" id="KW-1185">Reference proteome</keyword>
<accession>A0A6G1LAI5</accession>
<gene>
    <name evidence="3" type="ORF">EJ03DRAFT_374148</name>
</gene>